<evidence type="ECO:0000313" key="1">
    <source>
        <dbReference type="EMBL" id="MDR6593071.1"/>
    </source>
</evidence>
<sequence length="75" mass="8182">MGHDPLHFTSTGERRPPVNFAEVRAAADQAEAVQRTRAAHTVADNAIDVDDCRELLSMLGLNSRANARVGRSRVL</sequence>
<keyword evidence="2" id="KW-1185">Reference proteome</keyword>
<accession>A0ABU1PQZ7</accession>
<dbReference type="EMBL" id="JAVDSG010000001">
    <property type="protein sequence ID" value="MDR6593071.1"/>
    <property type="molecule type" value="Genomic_DNA"/>
</dbReference>
<dbReference type="RefSeq" id="WP_310305338.1">
    <property type="nucleotide sequence ID" value="NZ_BAAAXB010000001.1"/>
</dbReference>
<evidence type="ECO:0000313" key="2">
    <source>
        <dbReference type="Proteomes" id="UP001268819"/>
    </source>
</evidence>
<protein>
    <submittedName>
        <fullName evidence="1">Uncharacterized protein</fullName>
    </submittedName>
</protein>
<organism evidence="1 2">
    <name type="scientific">Saccharothrix longispora</name>
    <dbReference type="NCBI Taxonomy" id="33920"/>
    <lineage>
        <taxon>Bacteria</taxon>
        <taxon>Bacillati</taxon>
        <taxon>Actinomycetota</taxon>
        <taxon>Actinomycetes</taxon>
        <taxon>Pseudonocardiales</taxon>
        <taxon>Pseudonocardiaceae</taxon>
        <taxon>Saccharothrix</taxon>
    </lineage>
</organism>
<reference evidence="1 2" key="1">
    <citation type="submission" date="2023-07" db="EMBL/GenBank/DDBJ databases">
        <title>Sequencing the genomes of 1000 actinobacteria strains.</title>
        <authorList>
            <person name="Klenk H.-P."/>
        </authorList>
    </citation>
    <scope>NUCLEOTIDE SEQUENCE [LARGE SCALE GENOMIC DNA]</scope>
    <source>
        <strain evidence="1 2">DSM 43749</strain>
    </source>
</reference>
<name>A0ABU1PQZ7_9PSEU</name>
<comment type="caution">
    <text evidence="1">The sequence shown here is derived from an EMBL/GenBank/DDBJ whole genome shotgun (WGS) entry which is preliminary data.</text>
</comment>
<dbReference type="Proteomes" id="UP001268819">
    <property type="component" value="Unassembled WGS sequence"/>
</dbReference>
<gene>
    <name evidence="1" type="ORF">J2S66_001455</name>
</gene>
<proteinExistence type="predicted"/>